<sequence>MVAYFGSATEMLDWKLLHSARGGIQCSAILIDAGTNIPHEVRVSICPLPPQEVRIATCADWDPP</sequence>
<organism evidence="1 2">
    <name type="scientific">Komagataeibacter xylinus NBRC 13693</name>
    <dbReference type="NCBI Taxonomy" id="1234668"/>
    <lineage>
        <taxon>Bacteria</taxon>
        <taxon>Pseudomonadati</taxon>
        <taxon>Pseudomonadota</taxon>
        <taxon>Alphaproteobacteria</taxon>
        <taxon>Acetobacterales</taxon>
        <taxon>Acetobacteraceae</taxon>
        <taxon>Komagataeibacter</taxon>
    </lineage>
</organism>
<evidence type="ECO:0000313" key="2">
    <source>
        <dbReference type="Proteomes" id="UP000032683"/>
    </source>
</evidence>
<proteinExistence type="predicted"/>
<reference evidence="1 2" key="1">
    <citation type="submission" date="2012-11" db="EMBL/GenBank/DDBJ databases">
        <title>Whole genome sequence of Gluconacetobacter xylinus NBRC 13693.</title>
        <authorList>
            <person name="Azuma Y."/>
            <person name="Higashiura N."/>
            <person name="Hirakawa H."/>
            <person name="Matsushita K."/>
        </authorList>
    </citation>
    <scope>NUCLEOTIDE SEQUENCE [LARGE SCALE GENOMIC DNA]</scope>
    <source>
        <strain evidence="1 2">NBRC 13693</strain>
    </source>
</reference>
<gene>
    <name evidence="1" type="ORF">Gxy13693_046_016</name>
</gene>
<protein>
    <submittedName>
        <fullName evidence="1">Uncharacterized protein</fullName>
    </submittedName>
</protein>
<evidence type="ECO:0000313" key="1">
    <source>
        <dbReference type="EMBL" id="GAO00390.1"/>
    </source>
</evidence>
<dbReference type="AlphaFoldDB" id="A0A0D6QAE2"/>
<comment type="caution">
    <text evidence="1">The sequence shown here is derived from an EMBL/GenBank/DDBJ whole genome shotgun (WGS) entry which is preliminary data.</text>
</comment>
<dbReference type="Proteomes" id="UP000032683">
    <property type="component" value="Unassembled WGS sequence"/>
</dbReference>
<name>A0A0D6QAE2_KOMXY</name>
<accession>A0A0D6QAE2</accession>
<dbReference type="EMBL" id="BANJ01000046">
    <property type="protein sequence ID" value="GAO00390.1"/>
    <property type="molecule type" value="Genomic_DNA"/>
</dbReference>